<dbReference type="InterPro" id="IPR002402">
    <property type="entry name" value="Cyt_P450_E_grp-II"/>
</dbReference>
<accession>A0A2C5XY74</accession>
<name>A0A2C5XY74_9HYPO</name>
<dbReference type="PANTHER" id="PTHR24287">
    <property type="entry name" value="P450, PUTATIVE (EUROFUNG)-RELATED"/>
    <property type="match status" value="1"/>
</dbReference>
<dbReference type="InterPro" id="IPR047146">
    <property type="entry name" value="Cyt_P450_E_CYP52_fungi"/>
</dbReference>
<gene>
    <name evidence="14" type="ORF">CDD81_378</name>
</gene>
<dbReference type="InterPro" id="IPR001128">
    <property type="entry name" value="Cyt_P450"/>
</dbReference>
<keyword evidence="11" id="KW-0472">Membrane</keyword>
<evidence type="ECO:0000256" key="8">
    <source>
        <dbReference type="ARBA" id="ARBA00023002"/>
    </source>
</evidence>
<evidence type="ECO:0008006" key="16">
    <source>
        <dbReference type="Google" id="ProtNLM"/>
    </source>
</evidence>
<dbReference type="Pfam" id="PF00067">
    <property type="entry name" value="p450"/>
    <property type="match status" value="1"/>
</dbReference>
<proteinExistence type="inferred from homology"/>
<dbReference type="Proteomes" id="UP000226192">
    <property type="component" value="Unassembled WGS sequence"/>
</dbReference>
<dbReference type="GO" id="GO:0016712">
    <property type="term" value="F:oxidoreductase activity, acting on paired donors, with incorporation or reduction of molecular oxygen, reduced flavin or flavoprotein as one donor, and incorporation of one atom of oxygen"/>
    <property type="evidence" value="ECO:0007669"/>
    <property type="project" value="InterPro"/>
</dbReference>
<keyword evidence="4 12" id="KW-0349">Heme</keyword>
<evidence type="ECO:0000256" key="3">
    <source>
        <dbReference type="ARBA" id="ARBA00010617"/>
    </source>
</evidence>
<evidence type="ECO:0000256" key="6">
    <source>
        <dbReference type="ARBA" id="ARBA00022723"/>
    </source>
</evidence>
<evidence type="ECO:0000313" key="14">
    <source>
        <dbReference type="EMBL" id="PHH61407.1"/>
    </source>
</evidence>
<evidence type="ECO:0000256" key="1">
    <source>
        <dbReference type="ARBA" id="ARBA00001971"/>
    </source>
</evidence>
<dbReference type="InterPro" id="IPR002974">
    <property type="entry name" value="Cyt_P450_E_CYP52_ascomycetes"/>
</dbReference>
<protein>
    <recommendedName>
        <fullName evidence="16">Cytochrome P450</fullName>
    </recommendedName>
</protein>
<keyword evidence="10 13" id="KW-0503">Monooxygenase</keyword>
<keyword evidence="9 12" id="KW-0408">Iron</keyword>
<dbReference type="GO" id="GO:0005506">
    <property type="term" value="F:iron ion binding"/>
    <property type="evidence" value="ECO:0007669"/>
    <property type="project" value="InterPro"/>
</dbReference>
<evidence type="ECO:0000256" key="13">
    <source>
        <dbReference type="RuleBase" id="RU000461"/>
    </source>
</evidence>
<reference evidence="14 15" key="1">
    <citation type="submission" date="2017-06" db="EMBL/GenBank/DDBJ databases">
        <title>Ant-infecting Ophiocordyceps genomes reveal a high diversity of potential behavioral manipulation genes and a possible major role for enterotoxins.</title>
        <authorList>
            <person name="De Bekker C."/>
            <person name="Evans H.C."/>
            <person name="Brachmann A."/>
            <person name="Hughes D.P."/>
        </authorList>
    </citation>
    <scope>NUCLEOTIDE SEQUENCE [LARGE SCALE GENOMIC DNA]</scope>
    <source>
        <strain evidence="14 15">Map64</strain>
    </source>
</reference>
<sequence length="414" mass="46980">MTVEPENVKSIVALDFDNWVNGGRKSSGLRTLLGKGIFTTDGDDWKRSRAMLRPSFDRNHVADIHCFESHLQNLLKLVPGNGKTVELSVLFFRLTLDSSTELLLGQSVSSLCHTGPHEFLEAFDRAQQRCFLYGILGDAWRWLTWDKKARQDQKLVFDFVDGVIDKEFLLPASEKQKSSVTFLRQLVQQTHHRENIRSELINILVAGRDTTASLLSSLWFVLSTRPDIWHKLQAEVQTLEGRHPDAGQIRDLRYVRALVKETLRLYPPVSIDLREASEDTILPRGGGPDGAAPILAKAGSVMIWNLYAMQRRKDLFGHDANVFRPERWFDDEQTGEKGLRQSWAYVPFHGGPRLCMGQQLALNQAIYTTVRLCQEFDAIDCRGPPEFEAQVSLVIRNRGGVNVGLWQRARPSST</sequence>
<keyword evidence="5" id="KW-0812">Transmembrane</keyword>
<evidence type="ECO:0000256" key="12">
    <source>
        <dbReference type="PIRSR" id="PIRSR602402-1"/>
    </source>
</evidence>
<dbReference type="PANTHER" id="PTHR24287:SF17">
    <property type="entry name" value="P450, PUTATIVE (EUROFUNG)-RELATED"/>
    <property type="match status" value="1"/>
</dbReference>
<evidence type="ECO:0000256" key="5">
    <source>
        <dbReference type="ARBA" id="ARBA00022692"/>
    </source>
</evidence>
<comment type="subcellular location">
    <subcellularLocation>
        <location evidence="2">Membrane</location>
        <topology evidence="2">Single-pass membrane protein</topology>
    </subcellularLocation>
</comment>
<dbReference type="PRINTS" id="PR00464">
    <property type="entry name" value="EP450II"/>
</dbReference>
<dbReference type="EMBL" id="NJET01000104">
    <property type="protein sequence ID" value="PHH61407.1"/>
    <property type="molecule type" value="Genomic_DNA"/>
</dbReference>
<keyword evidence="15" id="KW-1185">Reference proteome</keyword>
<evidence type="ECO:0000256" key="7">
    <source>
        <dbReference type="ARBA" id="ARBA00022989"/>
    </source>
</evidence>
<comment type="cofactor">
    <cofactor evidence="1 12">
        <name>heme</name>
        <dbReference type="ChEBI" id="CHEBI:30413"/>
    </cofactor>
</comment>
<comment type="similarity">
    <text evidence="3 13">Belongs to the cytochrome P450 family.</text>
</comment>
<evidence type="ECO:0000256" key="2">
    <source>
        <dbReference type="ARBA" id="ARBA00004167"/>
    </source>
</evidence>
<keyword evidence="8 13" id="KW-0560">Oxidoreductase</keyword>
<evidence type="ECO:0000256" key="10">
    <source>
        <dbReference type="ARBA" id="ARBA00023033"/>
    </source>
</evidence>
<feature type="binding site" description="axial binding residue" evidence="12">
    <location>
        <position position="355"/>
    </location>
    <ligand>
        <name>heme</name>
        <dbReference type="ChEBI" id="CHEBI:30413"/>
    </ligand>
    <ligandPart>
        <name>Fe</name>
        <dbReference type="ChEBI" id="CHEBI:18248"/>
    </ligandPart>
</feature>
<dbReference type="PRINTS" id="PR01239">
    <property type="entry name" value="EP450IICYP52"/>
</dbReference>
<organism evidence="14 15">
    <name type="scientific">Ophiocordyceps australis</name>
    <dbReference type="NCBI Taxonomy" id="1399860"/>
    <lineage>
        <taxon>Eukaryota</taxon>
        <taxon>Fungi</taxon>
        <taxon>Dikarya</taxon>
        <taxon>Ascomycota</taxon>
        <taxon>Pezizomycotina</taxon>
        <taxon>Sordariomycetes</taxon>
        <taxon>Hypocreomycetidae</taxon>
        <taxon>Hypocreales</taxon>
        <taxon>Ophiocordycipitaceae</taxon>
        <taxon>Ophiocordyceps</taxon>
    </lineage>
</organism>
<evidence type="ECO:0000256" key="11">
    <source>
        <dbReference type="ARBA" id="ARBA00023136"/>
    </source>
</evidence>
<dbReference type="SUPFAM" id="SSF48264">
    <property type="entry name" value="Cytochrome P450"/>
    <property type="match status" value="1"/>
</dbReference>
<dbReference type="GO" id="GO:0020037">
    <property type="term" value="F:heme binding"/>
    <property type="evidence" value="ECO:0007669"/>
    <property type="project" value="InterPro"/>
</dbReference>
<evidence type="ECO:0000313" key="15">
    <source>
        <dbReference type="Proteomes" id="UP000226192"/>
    </source>
</evidence>
<dbReference type="AlphaFoldDB" id="A0A2C5XY74"/>
<dbReference type="PROSITE" id="PS00086">
    <property type="entry name" value="CYTOCHROME_P450"/>
    <property type="match status" value="1"/>
</dbReference>
<evidence type="ECO:0000256" key="9">
    <source>
        <dbReference type="ARBA" id="ARBA00023004"/>
    </source>
</evidence>
<keyword evidence="6 12" id="KW-0479">Metal-binding</keyword>
<dbReference type="OrthoDB" id="1470350at2759"/>
<dbReference type="CDD" id="cd11063">
    <property type="entry name" value="CYP52"/>
    <property type="match status" value="1"/>
</dbReference>
<dbReference type="PRINTS" id="PR00385">
    <property type="entry name" value="P450"/>
</dbReference>
<evidence type="ECO:0000256" key="4">
    <source>
        <dbReference type="ARBA" id="ARBA00022617"/>
    </source>
</evidence>
<keyword evidence="7" id="KW-1133">Transmembrane helix</keyword>
<comment type="caution">
    <text evidence="14">The sequence shown here is derived from an EMBL/GenBank/DDBJ whole genome shotgun (WGS) entry which is preliminary data.</text>
</comment>
<dbReference type="InterPro" id="IPR036396">
    <property type="entry name" value="Cyt_P450_sf"/>
</dbReference>
<dbReference type="STRING" id="1399860.A0A2C5XY74"/>
<dbReference type="Gene3D" id="1.10.630.10">
    <property type="entry name" value="Cytochrome P450"/>
    <property type="match status" value="1"/>
</dbReference>
<dbReference type="InterPro" id="IPR017972">
    <property type="entry name" value="Cyt_P450_CS"/>
</dbReference>
<dbReference type="GO" id="GO:0016020">
    <property type="term" value="C:membrane"/>
    <property type="evidence" value="ECO:0007669"/>
    <property type="project" value="UniProtKB-SubCell"/>
</dbReference>